<dbReference type="EMBL" id="JBHSEW010000010">
    <property type="protein sequence ID" value="MFC4622918.1"/>
    <property type="molecule type" value="Genomic_DNA"/>
</dbReference>
<dbReference type="Pfam" id="PF03724">
    <property type="entry name" value="META"/>
    <property type="match status" value="1"/>
</dbReference>
<dbReference type="Pfam" id="PF14302">
    <property type="entry name" value="DUF4377"/>
    <property type="match status" value="1"/>
</dbReference>
<dbReference type="InterPro" id="IPR038670">
    <property type="entry name" value="HslJ-like_sf"/>
</dbReference>
<dbReference type="Gene3D" id="2.40.128.270">
    <property type="match status" value="1"/>
</dbReference>
<protein>
    <submittedName>
        <fullName evidence="3">META domain-containing protein</fullName>
    </submittedName>
</protein>
<dbReference type="RefSeq" id="WP_377726762.1">
    <property type="nucleotide sequence ID" value="NZ_JBHSEW010000010.1"/>
</dbReference>
<feature type="domain" description="DUF4377" evidence="2">
    <location>
        <begin position="168"/>
        <end position="251"/>
    </location>
</feature>
<reference evidence="4" key="1">
    <citation type="journal article" date="2019" name="Int. J. Syst. Evol. Microbiol.">
        <title>The Global Catalogue of Microorganisms (GCM) 10K type strain sequencing project: providing services to taxonomists for standard genome sequencing and annotation.</title>
        <authorList>
            <consortium name="The Broad Institute Genomics Platform"/>
            <consortium name="The Broad Institute Genome Sequencing Center for Infectious Disease"/>
            <person name="Wu L."/>
            <person name="Ma J."/>
        </authorList>
    </citation>
    <scope>NUCLEOTIDE SEQUENCE [LARGE SCALE GENOMIC DNA]</scope>
    <source>
        <strain evidence="4">JCM 11650</strain>
    </source>
</reference>
<comment type="caution">
    <text evidence="3">The sequence shown here is derived from an EMBL/GenBank/DDBJ whole genome shotgun (WGS) entry which is preliminary data.</text>
</comment>
<accession>A0ABV9GYT7</accession>
<dbReference type="Proteomes" id="UP001595967">
    <property type="component" value="Unassembled WGS sequence"/>
</dbReference>
<dbReference type="InterPro" id="IPR025485">
    <property type="entry name" value="DUF4377"/>
</dbReference>
<evidence type="ECO:0000313" key="4">
    <source>
        <dbReference type="Proteomes" id="UP001595967"/>
    </source>
</evidence>
<dbReference type="PANTHER" id="PTHR35535">
    <property type="entry name" value="HEAT SHOCK PROTEIN HSLJ"/>
    <property type="match status" value="1"/>
</dbReference>
<dbReference type="PROSITE" id="PS51257">
    <property type="entry name" value="PROKAR_LIPOPROTEIN"/>
    <property type="match status" value="1"/>
</dbReference>
<gene>
    <name evidence="3" type="ORF">ACFO3A_11920</name>
</gene>
<name>A0ABV9GYT7_9BURK</name>
<organism evidence="3 4">
    <name type="scientific">Comamonas nitrativorans</name>
    <dbReference type="NCBI Taxonomy" id="108437"/>
    <lineage>
        <taxon>Bacteria</taxon>
        <taxon>Pseudomonadati</taxon>
        <taxon>Pseudomonadota</taxon>
        <taxon>Betaproteobacteria</taxon>
        <taxon>Burkholderiales</taxon>
        <taxon>Comamonadaceae</taxon>
        <taxon>Comamonas</taxon>
    </lineage>
</organism>
<dbReference type="InterPro" id="IPR005184">
    <property type="entry name" value="DUF306_Meta_HslJ"/>
</dbReference>
<keyword evidence="4" id="KW-1185">Reference proteome</keyword>
<dbReference type="PANTHER" id="PTHR35535:SF1">
    <property type="entry name" value="HEAT SHOCK PROTEIN HSLJ"/>
    <property type="match status" value="1"/>
</dbReference>
<evidence type="ECO:0000313" key="3">
    <source>
        <dbReference type="EMBL" id="MFC4622918.1"/>
    </source>
</evidence>
<feature type="domain" description="DUF306" evidence="1">
    <location>
        <begin position="35"/>
        <end position="143"/>
    </location>
</feature>
<sequence>MAKTALATALLGLAACTTPVENTANNDKGQAQMAANLQTHVWTLTQVEGGAKPLPAAASKVQLNFVDGQGLLVKGLCNSMRGHYTAQGQALEIGRLASTMMACSDEQLMAAERQVGILLPQAQTWQLQDKAAAPELEIGFADGQRWRLQGLVKPETLYGTPERVFLEIAPQPQACSHPLMPNAQCLQVRSVTYDAQGLKKSAGEWENFYGAIEGFEHRPGVRNIVRLKRFTNPHPPADASRYVYVLDMVVETSIEK</sequence>
<evidence type="ECO:0000259" key="2">
    <source>
        <dbReference type="Pfam" id="PF14302"/>
    </source>
</evidence>
<dbReference type="InterPro" id="IPR053147">
    <property type="entry name" value="Hsp_HslJ-like"/>
</dbReference>
<evidence type="ECO:0000259" key="1">
    <source>
        <dbReference type="Pfam" id="PF03724"/>
    </source>
</evidence>
<proteinExistence type="predicted"/>